<reference evidence="2" key="1">
    <citation type="submission" date="2018-04" db="EMBL/GenBank/DDBJ databases">
        <title>Whole genome sequencing of Hypsizygus marmoreus.</title>
        <authorList>
            <person name="Choi I.-G."/>
            <person name="Min B."/>
            <person name="Kim J.-G."/>
            <person name="Kim S."/>
            <person name="Oh Y.-L."/>
            <person name="Kong W.-S."/>
            <person name="Park H."/>
            <person name="Jeong J."/>
            <person name="Song E.-S."/>
        </authorList>
    </citation>
    <scope>NUCLEOTIDE SEQUENCE [LARGE SCALE GENOMIC DNA]</scope>
    <source>
        <strain evidence="2">51987-8</strain>
    </source>
</reference>
<dbReference type="Proteomes" id="UP000076154">
    <property type="component" value="Unassembled WGS sequence"/>
</dbReference>
<dbReference type="InParanoid" id="A0A369JG96"/>
<comment type="caution">
    <text evidence="2">The sequence shown here is derived from an EMBL/GenBank/DDBJ whole genome shotgun (WGS) entry which is preliminary data.</text>
</comment>
<sequence>MRGKDLRVRDGVKVRVTARARISDRMLDGTWRAWRWNRYTFPTLSPGQRSAQRMFDASDDARGNDAGSLSLLTDQYLSGEEEIGGLMPELTNAVAEEHHLKDFAMGISQAEELSDRDVEIVVRRGSRGGQVPPSTNKSNRDFELCSTTQKRDV</sequence>
<feature type="region of interest" description="Disordered" evidence="1">
    <location>
        <begin position="123"/>
        <end position="153"/>
    </location>
</feature>
<dbReference type="EMBL" id="LUEZ02000069">
    <property type="protein sequence ID" value="RDB20220.1"/>
    <property type="molecule type" value="Genomic_DNA"/>
</dbReference>
<protein>
    <submittedName>
        <fullName evidence="2">Uncharacterized protein</fullName>
    </submittedName>
</protein>
<feature type="compositionally biased region" description="Basic and acidic residues" evidence="1">
    <location>
        <begin position="138"/>
        <end position="153"/>
    </location>
</feature>
<dbReference type="AlphaFoldDB" id="A0A369JG96"/>
<evidence type="ECO:0000256" key="1">
    <source>
        <dbReference type="SAM" id="MobiDB-lite"/>
    </source>
</evidence>
<evidence type="ECO:0000313" key="3">
    <source>
        <dbReference type="Proteomes" id="UP000076154"/>
    </source>
</evidence>
<evidence type="ECO:0000313" key="2">
    <source>
        <dbReference type="EMBL" id="RDB20220.1"/>
    </source>
</evidence>
<accession>A0A369JG96</accession>
<name>A0A369JG96_HYPMA</name>
<gene>
    <name evidence="2" type="ORF">Hypma_012665</name>
</gene>
<organism evidence="2 3">
    <name type="scientific">Hypsizygus marmoreus</name>
    <name type="common">White beech mushroom</name>
    <name type="synonym">Agaricus marmoreus</name>
    <dbReference type="NCBI Taxonomy" id="39966"/>
    <lineage>
        <taxon>Eukaryota</taxon>
        <taxon>Fungi</taxon>
        <taxon>Dikarya</taxon>
        <taxon>Basidiomycota</taxon>
        <taxon>Agaricomycotina</taxon>
        <taxon>Agaricomycetes</taxon>
        <taxon>Agaricomycetidae</taxon>
        <taxon>Agaricales</taxon>
        <taxon>Tricholomatineae</taxon>
        <taxon>Lyophyllaceae</taxon>
        <taxon>Hypsizygus</taxon>
    </lineage>
</organism>
<keyword evidence="3" id="KW-1185">Reference proteome</keyword>
<proteinExistence type="predicted"/>